<feature type="compositionally biased region" description="Polar residues" evidence="1">
    <location>
        <begin position="56"/>
        <end position="73"/>
    </location>
</feature>
<dbReference type="AlphaFoldDB" id="A0A3B0MIX6"/>
<evidence type="ECO:0000256" key="1">
    <source>
        <dbReference type="SAM" id="MobiDB-lite"/>
    </source>
</evidence>
<evidence type="ECO:0000313" key="2">
    <source>
        <dbReference type="EMBL" id="SSW95344.1"/>
    </source>
</evidence>
<name>A0A3B0MIX6_9GAMM</name>
<dbReference type="EMBL" id="UFQR01000004">
    <property type="protein sequence ID" value="SSW95344.1"/>
    <property type="molecule type" value="Genomic_DNA"/>
</dbReference>
<proteinExistence type="predicted"/>
<gene>
    <name evidence="2" type="ORF">ARTV_1200</name>
</gene>
<accession>A0A3B0MIX6</accession>
<reference evidence="2" key="1">
    <citation type="submission" date="2018-04" db="EMBL/GenBank/DDBJ databases">
        <authorList>
            <person name="Go L.Y."/>
            <person name="Mitchell J.A."/>
        </authorList>
    </citation>
    <scope>NUCLEOTIDE SEQUENCE</scope>
    <source>
        <strain evidence="2">ARTV</strain>
    </source>
</reference>
<protein>
    <submittedName>
        <fullName evidence="2">Uncharacterized protein</fullName>
    </submittedName>
</protein>
<sequence>MAEYSLIIKLLSLFNQEESVMKLLSKLFISIILLGYSTISISESQITEIEPTTEQNNATESSRPISSATTEPNCSLPHEKRCFARSTATDSVTIKGEIKQITIKPKPKN</sequence>
<organism evidence="2">
    <name type="scientific">Arsenophonus endosymbiont of Trialeurodes vaporariorum</name>
    <dbReference type="NCBI Taxonomy" id="235567"/>
    <lineage>
        <taxon>Bacteria</taxon>
        <taxon>Pseudomonadati</taxon>
        <taxon>Pseudomonadota</taxon>
        <taxon>Gammaproteobacteria</taxon>
        <taxon>Enterobacterales</taxon>
        <taxon>Morganellaceae</taxon>
        <taxon>Arsenophonus</taxon>
    </lineage>
</organism>
<feature type="region of interest" description="Disordered" evidence="1">
    <location>
        <begin position="50"/>
        <end position="76"/>
    </location>
</feature>